<keyword evidence="1" id="KW-0812">Transmembrane</keyword>
<proteinExistence type="predicted"/>
<reference evidence="2 3" key="1">
    <citation type="journal article" date="2020" name="IScience">
        <title>Genome Sequencing of the Endangered Kingdonia uniflora (Circaeasteraceae, Ranunculales) Reveals Potential Mechanisms of Evolutionary Specialization.</title>
        <authorList>
            <person name="Sun Y."/>
            <person name="Deng T."/>
            <person name="Zhang A."/>
            <person name="Moore M.J."/>
            <person name="Landis J.B."/>
            <person name="Lin N."/>
            <person name="Zhang H."/>
            <person name="Zhang X."/>
            <person name="Huang J."/>
            <person name="Zhang X."/>
            <person name="Sun H."/>
            <person name="Wang H."/>
        </authorList>
    </citation>
    <scope>NUCLEOTIDE SEQUENCE [LARGE SCALE GENOMIC DNA]</scope>
    <source>
        <strain evidence="2">TB1705</strain>
        <tissue evidence="2">Leaf</tissue>
    </source>
</reference>
<comment type="caution">
    <text evidence="2">The sequence shown here is derived from an EMBL/GenBank/DDBJ whole genome shotgun (WGS) entry which is preliminary data.</text>
</comment>
<organism evidence="2 3">
    <name type="scientific">Kingdonia uniflora</name>
    <dbReference type="NCBI Taxonomy" id="39325"/>
    <lineage>
        <taxon>Eukaryota</taxon>
        <taxon>Viridiplantae</taxon>
        <taxon>Streptophyta</taxon>
        <taxon>Embryophyta</taxon>
        <taxon>Tracheophyta</taxon>
        <taxon>Spermatophyta</taxon>
        <taxon>Magnoliopsida</taxon>
        <taxon>Ranunculales</taxon>
        <taxon>Circaeasteraceae</taxon>
        <taxon>Kingdonia</taxon>
    </lineage>
</organism>
<dbReference type="OrthoDB" id="1934841at2759"/>
<dbReference type="AlphaFoldDB" id="A0A7J7NXM8"/>
<protein>
    <submittedName>
        <fullName evidence="2">Uncharacterized protein</fullName>
    </submittedName>
</protein>
<name>A0A7J7NXM8_9MAGN</name>
<keyword evidence="1" id="KW-0472">Membrane</keyword>
<accession>A0A7J7NXM8</accession>
<dbReference type="EMBL" id="JACGCM010000452">
    <property type="protein sequence ID" value="KAF6171945.1"/>
    <property type="molecule type" value="Genomic_DNA"/>
</dbReference>
<dbReference type="Proteomes" id="UP000541444">
    <property type="component" value="Unassembled WGS sequence"/>
</dbReference>
<keyword evidence="3" id="KW-1185">Reference proteome</keyword>
<evidence type="ECO:0000313" key="3">
    <source>
        <dbReference type="Proteomes" id="UP000541444"/>
    </source>
</evidence>
<sequence length="58" mass="6395">MTSQSVKFVGINLTTFIFSYGQLYVALSRCTSPKRISVLLPPDAANITMNVVYPDVLL</sequence>
<evidence type="ECO:0000313" key="2">
    <source>
        <dbReference type="EMBL" id="KAF6171945.1"/>
    </source>
</evidence>
<evidence type="ECO:0000256" key="1">
    <source>
        <dbReference type="SAM" id="Phobius"/>
    </source>
</evidence>
<gene>
    <name evidence="2" type="ORF">GIB67_011842</name>
</gene>
<keyword evidence="1" id="KW-1133">Transmembrane helix</keyword>
<feature type="transmembrane region" description="Helical" evidence="1">
    <location>
        <begin position="6"/>
        <end position="27"/>
    </location>
</feature>